<evidence type="ECO:0000313" key="3">
    <source>
        <dbReference type="Proteomes" id="UP001519325"/>
    </source>
</evidence>
<evidence type="ECO:0000313" key="2">
    <source>
        <dbReference type="EMBL" id="MBP2192411.1"/>
    </source>
</evidence>
<protein>
    <recommendedName>
        <fullName evidence="4">DUF1109 domain-containing protein</fullName>
    </recommendedName>
</protein>
<name>A0ABS4QL27_9NOCA</name>
<keyword evidence="1" id="KW-1133">Transmembrane helix</keyword>
<proteinExistence type="predicted"/>
<feature type="transmembrane region" description="Helical" evidence="1">
    <location>
        <begin position="47"/>
        <end position="68"/>
    </location>
</feature>
<gene>
    <name evidence="2" type="ORF">BJ987_005312</name>
</gene>
<dbReference type="RefSeq" id="WP_209895218.1">
    <property type="nucleotide sequence ID" value="NZ_JAGGMR010000001.1"/>
</dbReference>
<feature type="transmembrane region" description="Helical" evidence="1">
    <location>
        <begin position="75"/>
        <end position="94"/>
    </location>
</feature>
<organism evidence="2 3">
    <name type="scientific">Nocardia goodfellowii</name>
    <dbReference type="NCBI Taxonomy" id="882446"/>
    <lineage>
        <taxon>Bacteria</taxon>
        <taxon>Bacillati</taxon>
        <taxon>Actinomycetota</taxon>
        <taxon>Actinomycetes</taxon>
        <taxon>Mycobacteriales</taxon>
        <taxon>Nocardiaceae</taxon>
        <taxon>Nocardia</taxon>
    </lineage>
</organism>
<keyword evidence="1" id="KW-0812">Transmembrane</keyword>
<dbReference type="Proteomes" id="UP001519325">
    <property type="component" value="Unassembled WGS sequence"/>
</dbReference>
<sequence>MSVGGERIRTPRWFVGTMGLLTLVVAALCLALCWVLAAQGTFVAKALLWAALVGFGLVSAALGLIGLIRYHAIQLCLAAPLFIGALAALVWYEIPERAGWEITRGILEDQAVDCVNPGERTRLGVYLVRFVERRDGGCLFYIDGGDLDRSGFAYFPDNPPPVLGRPPGPGIGYEDFDGDWYRFTENT</sequence>
<keyword evidence="3" id="KW-1185">Reference proteome</keyword>
<keyword evidence="1" id="KW-0472">Membrane</keyword>
<dbReference type="EMBL" id="JAGGMR010000001">
    <property type="protein sequence ID" value="MBP2192411.1"/>
    <property type="molecule type" value="Genomic_DNA"/>
</dbReference>
<evidence type="ECO:0000256" key="1">
    <source>
        <dbReference type="SAM" id="Phobius"/>
    </source>
</evidence>
<comment type="caution">
    <text evidence="2">The sequence shown here is derived from an EMBL/GenBank/DDBJ whole genome shotgun (WGS) entry which is preliminary data.</text>
</comment>
<accession>A0ABS4QL27</accession>
<reference evidence="2 3" key="1">
    <citation type="submission" date="2021-03" db="EMBL/GenBank/DDBJ databases">
        <title>Sequencing the genomes of 1000 actinobacteria strains.</title>
        <authorList>
            <person name="Klenk H.-P."/>
        </authorList>
    </citation>
    <scope>NUCLEOTIDE SEQUENCE [LARGE SCALE GENOMIC DNA]</scope>
    <source>
        <strain evidence="2 3">DSM 45516</strain>
    </source>
</reference>
<evidence type="ECO:0008006" key="4">
    <source>
        <dbReference type="Google" id="ProtNLM"/>
    </source>
</evidence>